<dbReference type="Pfam" id="PF17766">
    <property type="entry name" value="fn3_6"/>
    <property type="match status" value="1"/>
</dbReference>
<organism evidence="6 7">
    <name type="scientific">Malus domestica</name>
    <name type="common">Apple</name>
    <name type="synonym">Pyrus malus</name>
    <dbReference type="NCBI Taxonomy" id="3750"/>
    <lineage>
        <taxon>Eukaryota</taxon>
        <taxon>Viridiplantae</taxon>
        <taxon>Streptophyta</taxon>
        <taxon>Embryophyta</taxon>
        <taxon>Tracheophyta</taxon>
        <taxon>Spermatophyta</taxon>
        <taxon>Magnoliopsida</taxon>
        <taxon>eudicotyledons</taxon>
        <taxon>Gunneridae</taxon>
        <taxon>Pentapetalae</taxon>
        <taxon>rosids</taxon>
        <taxon>fabids</taxon>
        <taxon>Rosales</taxon>
        <taxon>Rosaceae</taxon>
        <taxon>Amygdaloideae</taxon>
        <taxon>Maleae</taxon>
        <taxon>Malus</taxon>
    </lineage>
</organism>
<feature type="domain" description="Subtilisin-like protease fibronectin type-III" evidence="5">
    <location>
        <begin position="86"/>
        <end position="164"/>
    </location>
</feature>
<dbReference type="GO" id="GO:0005576">
    <property type="term" value="C:extracellular region"/>
    <property type="evidence" value="ECO:0007669"/>
    <property type="project" value="UniProtKB-SubCell"/>
</dbReference>
<protein>
    <recommendedName>
        <fullName evidence="5">Subtilisin-like protease fibronectin type-III domain-containing protein</fullName>
    </recommendedName>
</protein>
<evidence type="ECO:0000256" key="4">
    <source>
        <dbReference type="SAM" id="MobiDB-lite"/>
    </source>
</evidence>
<accession>A0A498HLN6</accession>
<dbReference type="Gene3D" id="2.60.40.2310">
    <property type="match status" value="1"/>
</dbReference>
<keyword evidence="7" id="KW-1185">Reference proteome</keyword>
<dbReference type="Gene3D" id="3.40.50.200">
    <property type="entry name" value="Peptidase S8/S53 domain"/>
    <property type="match status" value="1"/>
</dbReference>
<evidence type="ECO:0000256" key="3">
    <source>
        <dbReference type="ARBA" id="ARBA00022729"/>
    </source>
</evidence>
<gene>
    <name evidence="6" type="ORF">DVH24_018559</name>
</gene>
<name>A0A498HLN6_MALDO</name>
<feature type="compositionally biased region" description="Low complexity" evidence="4">
    <location>
        <begin position="243"/>
        <end position="260"/>
    </location>
</feature>
<dbReference type="GO" id="GO:0006508">
    <property type="term" value="P:proteolysis"/>
    <property type="evidence" value="ECO:0007669"/>
    <property type="project" value="InterPro"/>
</dbReference>
<dbReference type="EMBL" id="RDQH01000342">
    <property type="protein sequence ID" value="RXH71204.1"/>
    <property type="molecule type" value="Genomic_DNA"/>
</dbReference>
<dbReference type="STRING" id="3750.A0A498HLN6"/>
<sequence>MTTSYTAYKTGETIIDVASGNPATPFDCGAGHVDPMAALDPGLVYDNAVEDYFSFLCALNYSSTEIKLTTHRDFTCDTSKKYRFGDFNYPSFVVPLETSSGRGGGTGASTTVKYTRTLTNVGTPGTYKVTITSQAPSVKILVEPQSLTFSQAYSAGQIRISIQAPLLLPPQSDSHAWFRRGPTQLLSNGIHAAISVRHALQDISKSAGLCAALCCLTPPNPACCTWCAHPEQVGLHIPVAATPASTRPASSSPTNSTSHQTSHRHQHRHQQHLPRCLLQKEVHVGHARDYPVDYERGNRSWYSNGSLDGPIFPDAFTIGRDDLHITLELHKSFNHLKTHASEVANFTLQ</sequence>
<evidence type="ECO:0000259" key="5">
    <source>
        <dbReference type="Pfam" id="PF17766"/>
    </source>
</evidence>
<reference evidence="6 7" key="1">
    <citation type="submission" date="2018-10" db="EMBL/GenBank/DDBJ databases">
        <title>A high-quality apple genome assembly.</title>
        <authorList>
            <person name="Hu J."/>
        </authorList>
    </citation>
    <scope>NUCLEOTIDE SEQUENCE [LARGE SCALE GENOMIC DNA]</scope>
    <source>
        <strain evidence="7">cv. HFTH1</strain>
        <tissue evidence="6">Young leaf</tissue>
    </source>
</reference>
<dbReference type="Proteomes" id="UP000290289">
    <property type="component" value="Chromosome 16"/>
</dbReference>
<dbReference type="InterPro" id="IPR036852">
    <property type="entry name" value="Peptidase_S8/S53_dom_sf"/>
</dbReference>
<feature type="compositionally biased region" description="Basic residues" evidence="4">
    <location>
        <begin position="261"/>
        <end position="272"/>
    </location>
</feature>
<dbReference type="GO" id="GO:0004252">
    <property type="term" value="F:serine-type endopeptidase activity"/>
    <property type="evidence" value="ECO:0007669"/>
    <property type="project" value="InterPro"/>
</dbReference>
<dbReference type="InterPro" id="IPR045051">
    <property type="entry name" value="SBT"/>
</dbReference>
<comment type="subcellular location">
    <subcellularLocation>
        <location evidence="1">Secreted</location>
    </subcellularLocation>
</comment>
<evidence type="ECO:0000313" key="7">
    <source>
        <dbReference type="Proteomes" id="UP000290289"/>
    </source>
</evidence>
<dbReference type="AlphaFoldDB" id="A0A498HLN6"/>
<dbReference type="InterPro" id="IPR041469">
    <property type="entry name" value="Subtilisin-like_FN3"/>
</dbReference>
<keyword evidence="3" id="KW-0732">Signal</keyword>
<feature type="region of interest" description="Disordered" evidence="4">
    <location>
        <begin position="243"/>
        <end position="272"/>
    </location>
</feature>
<evidence type="ECO:0000313" key="6">
    <source>
        <dbReference type="EMBL" id="RXH71204.1"/>
    </source>
</evidence>
<evidence type="ECO:0000256" key="1">
    <source>
        <dbReference type="ARBA" id="ARBA00004613"/>
    </source>
</evidence>
<proteinExistence type="inferred from homology"/>
<comment type="similarity">
    <text evidence="2">Belongs to the peptidase S8 family.</text>
</comment>
<evidence type="ECO:0000256" key="2">
    <source>
        <dbReference type="ARBA" id="ARBA00011073"/>
    </source>
</evidence>
<comment type="caution">
    <text evidence="6">The sequence shown here is derived from an EMBL/GenBank/DDBJ whole genome shotgun (WGS) entry which is preliminary data.</text>
</comment>
<dbReference type="PANTHER" id="PTHR10795">
    <property type="entry name" value="PROPROTEIN CONVERTASE SUBTILISIN/KEXIN"/>
    <property type="match status" value="1"/>
</dbReference>